<gene>
    <name evidence="2" type="ORF">P7K49_001376</name>
</gene>
<keyword evidence="3" id="KW-1185">Reference proteome</keyword>
<evidence type="ECO:0000313" key="3">
    <source>
        <dbReference type="Proteomes" id="UP001266305"/>
    </source>
</evidence>
<name>A0ABQ9WEA7_SAGOE</name>
<reference evidence="2 3" key="1">
    <citation type="submission" date="2023-05" db="EMBL/GenBank/DDBJ databases">
        <title>B98-5 Cell Line De Novo Hybrid Assembly: An Optical Mapping Approach.</title>
        <authorList>
            <person name="Kananen K."/>
            <person name="Auerbach J.A."/>
            <person name="Kautto E."/>
            <person name="Blachly J.S."/>
        </authorList>
    </citation>
    <scope>NUCLEOTIDE SEQUENCE [LARGE SCALE GENOMIC DNA]</scope>
    <source>
        <strain evidence="2">B95-8</strain>
        <tissue evidence="2">Cell line</tissue>
    </source>
</reference>
<evidence type="ECO:0000313" key="2">
    <source>
        <dbReference type="EMBL" id="KAK2119990.1"/>
    </source>
</evidence>
<proteinExistence type="predicted"/>
<protein>
    <submittedName>
        <fullName evidence="2">Uncharacterized protein</fullName>
    </submittedName>
</protein>
<dbReference type="Proteomes" id="UP001266305">
    <property type="component" value="Unassembled WGS sequence"/>
</dbReference>
<organism evidence="2 3">
    <name type="scientific">Saguinus oedipus</name>
    <name type="common">Cotton-top tamarin</name>
    <name type="synonym">Oedipomidas oedipus</name>
    <dbReference type="NCBI Taxonomy" id="9490"/>
    <lineage>
        <taxon>Eukaryota</taxon>
        <taxon>Metazoa</taxon>
        <taxon>Chordata</taxon>
        <taxon>Craniata</taxon>
        <taxon>Vertebrata</taxon>
        <taxon>Euteleostomi</taxon>
        <taxon>Mammalia</taxon>
        <taxon>Eutheria</taxon>
        <taxon>Euarchontoglires</taxon>
        <taxon>Primates</taxon>
        <taxon>Haplorrhini</taxon>
        <taxon>Platyrrhini</taxon>
        <taxon>Cebidae</taxon>
        <taxon>Callitrichinae</taxon>
        <taxon>Saguinus</taxon>
    </lineage>
</organism>
<comment type="caution">
    <text evidence="2">The sequence shown here is derived from an EMBL/GenBank/DDBJ whole genome shotgun (WGS) entry which is preliminary data.</text>
</comment>
<sequence>MRRDLRASLTGLPTRQGGLAGIRGTPDPQPGRGPRGRTGDAEAFHSLAGEMEGKQGSRAACGSGANREPKRVEGQGGAKTNETWEEGRHFRGQHSSRHRLSVPAYPPLRAVYAREENYNSHDDTGGIDARLRLFLPGAGRTPSQRHVARERSCFLGLRGPPRRTGWSADLGNPGAGNAYFRAYIASSFTLALRILG</sequence>
<accession>A0ABQ9WEA7</accession>
<feature type="compositionally biased region" description="Low complexity" evidence="1">
    <location>
        <begin position="23"/>
        <end position="32"/>
    </location>
</feature>
<dbReference type="EMBL" id="JASSZA010000001">
    <property type="protein sequence ID" value="KAK2119990.1"/>
    <property type="molecule type" value="Genomic_DNA"/>
</dbReference>
<evidence type="ECO:0000256" key="1">
    <source>
        <dbReference type="SAM" id="MobiDB-lite"/>
    </source>
</evidence>
<feature type="region of interest" description="Disordered" evidence="1">
    <location>
        <begin position="1"/>
        <end position="78"/>
    </location>
</feature>